<dbReference type="InterPro" id="IPR007872">
    <property type="entry name" value="DPH_MB_dom"/>
</dbReference>
<evidence type="ECO:0000256" key="2">
    <source>
        <dbReference type="ARBA" id="ARBA00022723"/>
    </source>
</evidence>
<evidence type="ECO:0000313" key="6">
    <source>
        <dbReference type="EMBL" id="MBY05154.1"/>
    </source>
</evidence>
<organism evidence="6">
    <name type="scientific">Ornithodoros turicata</name>
    <dbReference type="NCBI Taxonomy" id="34597"/>
    <lineage>
        <taxon>Eukaryota</taxon>
        <taxon>Metazoa</taxon>
        <taxon>Ecdysozoa</taxon>
        <taxon>Arthropoda</taxon>
        <taxon>Chelicerata</taxon>
        <taxon>Arachnida</taxon>
        <taxon>Acari</taxon>
        <taxon>Parasitiformes</taxon>
        <taxon>Ixodida</taxon>
        <taxon>Ixodoidea</taxon>
        <taxon>Argasidae</taxon>
        <taxon>Ornithodorinae</taxon>
        <taxon>Ornithodoros</taxon>
    </lineage>
</organism>
<keyword evidence="4" id="KW-0408">Iron</keyword>
<evidence type="ECO:0000259" key="5">
    <source>
        <dbReference type="PROSITE" id="PS50076"/>
    </source>
</evidence>
<dbReference type="SUPFAM" id="SSF46565">
    <property type="entry name" value="Chaperone J-domain"/>
    <property type="match status" value="1"/>
</dbReference>
<evidence type="ECO:0000256" key="4">
    <source>
        <dbReference type="ARBA" id="ARBA00023004"/>
    </source>
</evidence>
<dbReference type="CDD" id="cd06257">
    <property type="entry name" value="DnaJ"/>
    <property type="match status" value="1"/>
</dbReference>
<feature type="domain" description="J" evidence="5">
    <location>
        <begin position="3"/>
        <end position="65"/>
    </location>
</feature>
<dbReference type="PRINTS" id="PR00625">
    <property type="entry name" value="JDOMAIN"/>
</dbReference>
<dbReference type="SMART" id="SM00271">
    <property type="entry name" value="DnaJ"/>
    <property type="match status" value="1"/>
</dbReference>
<dbReference type="PANTHER" id="PTHR45255">
    <property type="entry name" value="DNAJ HOMOLOG SUBFAMILY C MEMBER 24"/>
    <property type="match status" value="1"/>
</dbReference>
<dbReference type="Gene3D" id="1.10.287.110">
    <property type="entry name" value="DnaJ domain"/>
    <property type="match status" value="1"/>
</dbReference>
<dbReference type="Gene3D" id="3.10.660.10">
    <property type="entry name" value="DPH Zinc finger"/>
    <property type="match status" value="1"/>
</dbReference>
<dbReference type="SUPFAM" id="SSF144217">
    <property type="entry name" value="CSL zinc finger"/>
    <property type="match status" value="1"/>
</dbReference>
<comment type="similarity">
    <text evidence="1">Belongs to the DPH4 family.</text>
</comment>
<dbReference type="InterPro" id="IPR036869">
    <property type="entry name" value="J_dom_sf"/>
</dbReference>
<dbReference type="GO" id="GO:0008198">
    <property type="term" value="F:ferrous iron binding"/>
    <property type="evidence" value="ECO:0007669"/>
    <property type="project" value="TreeGrafter"/>
</dbReference>
<protein>
    <submittedName>
        <fullName evidence="6">Putative dnaj molecular chaperone similarity domain protein</fullName>
    </submittedName>
</protein>
<dbReference type="Pfam" id="PF05207">
    <property type="entry name" value="Zn_ribbon_CSL"/>
    <property type="match status" value="1"/>
</dbReference>
<evidence type="ECO:0000256" key="1">
    <source>
        <dbReference type="ARBA" id="ARBA00006169"/>
    </source>
</evidence>
<dbReference type="GO" id="GO:0001671">
    <property type="term" value="F:ATPase activator activity"/>
    <property type="evidence" value="ECO:0007669"/>
    <property type="project" value="TreeGrafter"/>
</dbReference>
<sequence length="126" mass="14458">MEDHYTVLGVSHDATNEEIKRSYREKVMRCHPDKRGGSGEEFARLDHAWKVVSDVDQRKAYDAEKKQTVVSHPVNEEVKLRDMDVDSDGHFVRECRCGGHYTVSHTPENEIYVGCDSCSYVILVSR</sequence>
<dbReference type="EMBL" id="GGLE01001028">
    <property type="protein sequence ID" value="MBY05154.1"/>
    <property type="molecule type" value="Transcribed_RNA"/>
</dbReference>
<accession>A0A2R5L6L2</accession>
<dbReference type="InterPro" id="IPR001623">
    <property type="entry name" value="DnaJ_domain"/>
</dbReference>
<reference evidence="6" key="1">
    <citation type="submission" date="2018-03" db="EMBL/GenBank/DDBJ databases">
        <title>The relapsing fever spirochete Borrelia turicatae persists in the highly oxidative environment of its soft-bodied tick vector.</title>
        <authorList>
            <person name="Bourret T.J."/>
            <person name="Boyle W.K."/>
            <person name="Valenzuela J.G."/>
            <person name="Oliveira F."/>
            <person name="Lopez J.E."/>
        </authorList>
    </citation>
    <scope>NUCLEOTIDE SEQUENCE</scope>
    <source>
        <strain evidence="6">Kansas strain/isolate</strain>
        <tissue evidence="6">Salivary glands</tissue>
    </source>
</reference>
<evidence type="ECO:0000256" key="3">
    <source>
        <dbReference type="ARBA" id="ARBA00022833"/>
    </source>
</evidence>
<proteinExistence type="inferred from homology"/>
<dbReference type="InterPro" id="IPR036671">
    <property type="entry name" value="DPH_MB_sf"/>
</dbReference>
<keyword evidence="3" id="KW-0862">Zinc</keyword>
<keyword evidence="2" id="KW-0479">Metal-binding</keyword>
<name>A0A2R5L6L2_9ACAR</name>
<dbReference type="PROSITE" id="PS50076">
    <property type="entry name" value="DNAJ_2"/>
    <property type="match status" value="1"/>
</dbReference>
<dbReference type="AlphaFoldDB" id="A0A2R5L6L2"/>
<dbReference type="PANTHER" id="PTHR45255:SF1">
    <property type="entry name" value="DNAJ HOMOLOG SUBFAMILY C MEMBER 24"/>
    <property type="match status" value="1"/>
</dbReference>
<dbReference type="Pfam" id="PF00226">
    <property type="entry name" value="DnaJ"/>
    <property type="match status" value="1"/>
</dbReference>